<sequence length="196" mass="23324">MTKLRKQRRKKVYRHNVNRKRLRNKTFSKGNIGCKEVKEAWDQDKSVQANLEDMGLSYDPNKTIDIPKRKKQVQEALGFKECTFEQEEEENVPKSTIPEKKYVAEVLEANAKAPREKRFRLPKSQVEWITYLLKKYGSDYKAMAKDSKNYYQETWKQLRQKVRTFRKIPAQYSKYLEETGAQPIESDKDDMSDDEI</sequence>
<dbReference type="Proteomes" id="UP001566132">
    <property type="component" value="Unassembled WGS sequence"/>
</dbReference>
<evidence type="ECO:0000256" key="3">
    <source>
        <dbReference type="ARBA" id="ARBA00015522"/>
    </source>
</evidence>
<name>A0ABD1FEP7_HYPHA</name>
<keyword evidence="4" id="KW-0539">Nucleus</keyword>
<dbReference type="AlphaFoldDB" id="A0ABD1FEP7"/>
<evidence type="ECO:0000256" key="4">
    <source>
        <dbReference type="ARBA" id="ARBA00023242"/>
    </source>
</evidence>
<gene>
    <name evidence="5" type="ORF">ABEB36_001481</name>
</gene>
<evidence type="ECO:0000313" key="6">
    <source>
        <dbReference type="Proteomes" id="UP001566132"/>
    </source>
</evidence>
<reference evidence="5 6" key="1">
    <citation type="submission" date="2024-05" db="EMBL/GenBank/DDBJ databases">
        <title>Genetic variation in Jamaican populations of the coffee berry borer (Hypothenemus hampei).</title>
        <authorList>
            <person name="Errbii M."/>
            <person name="Myrie A."/>
        </authorList>
    </citation>
    <scope>NUCLEOTIDE SEQUENCE [LARGE SCALE GENOMIC DNA]</scope>
    <source>
        <strain evidence="5">JA-Hopewell-2020-01-JO</strain>
        <tissue evidence="5">Whole body</tissue>
    </source>
</reference>
<dbReference type="GO" id="GO:0005730">
    <property type="term" value="C:nucleolus"/>
    <property type="evidence" value="ECO:0007669"/>
    <property type="project" value="UniProtKB-SubCell"/>
</dbReference>
<dbReference type="InterPro" id="IPR019002">
    <property type="entry name" value="Ribosome_biogenesis_Nop16"/>
</dbReference>
<dbReference type="EMBL" id="JBDJPC010000001">
    <property type="protein sequence ID" value="KAL1517755.1"/>
    <property type="molecule type" value="Genomic_DNA"/>
</dbReference>
<evidence type="ECO:0000256" key="1">
    <source>
        <dbReference type="ARBA" id="ARBA00004604"/>
    </source>
</evidence>
<proteinExistence type="inferred from homology"/>
<dbReference type="Pfam" id="PF09420">
    <property type="entry name" value="Nop16"/>
    <property type="match status" value="1"/>
</dbReference>
<keyword evidence="6" id="KW-1185">Reference proteome</keyword>
<evidence type="ECO:0000313" key="5">
    <source>
        <dbReference type="EMBL" id="KAL1517755.1"/>
    </source>
</evidence>
<comment type="caution">
    <text evidence="5">The sequence shown here is derived from an EMBL/GenBank/DDBJ whole genome shotgun (WGS) entry which is preliminary data.</text>
</comment>
<dbReference type="PANTHER" id="PTHR13243:SF1">
    <property type="entry name" value="NUCLEOLAR PROTEIN 16"/>
    <property type="match status" value="1"/>
</dbReference>
<protein>
    <recommendedName>
        <fullName evidence="3">Nucleolar protein 16</fullName>
    </recommendedName>
</protein>
<accession>A0ABD1FEP7</accession>
<evidence type="ECO:0000256" key="2">
    <source>
        <dbReference type="ARBA" id="ARBA00008479"/>
    </source>
</evidence>
<comment type="subcellular location">
    <subcellularLocation>
        <location evidence="1">Nucleus</location>
        <location evidence="1">Nucleolus</location>
    </subcellularLocation>
</comment>
<organism evidence="5 6">
    <name type="scientific">Hypothenemus hampei</name>
    <name type="common">Coffee berry borer</name>
    <dbReference type="NCBI Taxonomy" id="57062"/>
    <lineage>
        <taxon>Eukaryota</taxon>
        <taxon>Metazoa</taxon>
        <taxon>Ecdysozoa</taxon>
        <taxon>Arthropoda</taxon>
        <taxon>Hexapoda</taxon>
        <taxon>Insecta</taxon>
        <taxon>Pterygota</taxon>
        <taxon>Neoptera</taxon>
        <taxon>Endopterygota</taxon>
        <taxon>Coleoptera</taxon>
        <taxon>Polyphaga</taxon>
        <taxon>Cucujiformia</taxon>
        <taxon>Curculionidae</taxon>
        <taxon>Scolytinae</taxon>
        <taxon>Hypothenemus</taxon>
    </lineage>
</organism>
<dbReference type="PANTHER" id="PTHR13243">
    <property type="entry name" value="HSPC111 PROTEIN-RELATED"/>
    <property type="match status" value="1"/>
</dbReference>
<comment type="similarity">
    <text evidence="2">Belongs to the NOP16 family.</text>
</comment>